<name>I0ESN9_HELCM</name>
<dbReference type="OrthoDB" id="5319509at2"/>
<proteinExistence type="predicted"/>
<accession>I0ESN9</accession>
<evidence type="ECO:0000313" key="5">
    <source>
        <dbReference type="Proteomes" id="UP000005013"/>
    </source>
</evidence>
<keyword evidence="1" id="KW-0175">Coiled coil</keyword>
<gene>
    <name evidence="4" type="ordered locus">HCD_04770</name>
</gene>
<dbReference type="HOGENOM" id="CLU_026212_8_1_7"/>
<dbReference type="KEGG" id="hcm:HCD_04770"/>
<evidence type="ECO:0000313" key="4">
    <source>
        <dbReference type="EMBL" id="AFI05958.1"/>
    </source>
</evidence>
<dbReference type="PRINTS" id="PR01776">
    <property type="entry name" value="HPOMPFAMILY"/>
</dbReference>
<evidence type="ECO:0000259" key="3">
    <source>
        <dbReference type="Pfam" id="PF18304"/>
    </source>
</evidence>
<organism evidence="4 5">
    <name type="scientific">Helicobacter cetorum (strain ATCC BAA-540 / CCUG 52418 / MIT 99-5656)</name>
    <dbReference type="NCBI Taxonomy" id="1163745"/>
    <lineage>
        <taxon>Bacteria</taxon>
        <taxon>Pseudomonadati</taxon>
        <taxon>Campylobacterota</taxon>
        <taxon>Epsilonproteobacteria</taxon>
        <taxon>Campylobacterales</taxon>
        <taxon>Helicobacteraceae</taxon>
        <taxon>Helicobacter</taxon>
    </lineage>
</organism>
<dbReference type="AlphaFoldDB" id="I0ESN9"/>
<dbReference type="RefSeq" id="WP_014659465.1">
    <property type="nucleotide sequence ID" value="NC_017735.1"/>
</dbReference>
<evidence type="ECO:0000256" key="1">
    <source>
        <dbReference type="SAM" id="Coils"/>
    </source>
</evidence>
<sequence>MKKTFLLSLSLISCLSLANAEDNGFFVSVGYQIGQATQIAKNTGELQKLNDSYKDLQNNLFQLQELNRAVADGSDQNKIQSAITSLQAFSNNNFTGTTYSPAYQGVNLAVRMALSLWIVLLGNGNMGINPHVQNQQEWQTSQTTINNLARAINTALPKLTAISTDKGNANSGINTSDNSPQAILTKAQTMMDDFAKTKAWAGGQTDQFLGGQDNEVTQLPAFKQVNEALKVAQELINATNHLDAIQKNLQSEHAGKKANPTTFNQNFKASAAYQKQIMDLAHQVVTIYYSMNETAQKHFQECSGIQANGQQGTQKIEGSRACANPAESATATQASINYYGNQANSNLQLANDVINLANNKTALKNTFASTQSLGARLDLNPNSKLALQNIVYSTNNPNAPTIDRVDYHINPIQQSNLTNALAAMSNNPFRNIGVIKSQGNSGVMNGIGVQLGYKQFFGAAKRMGARYYGFFDYNHTYIKSDFFNSASNVLTYGVGSDFLYNFINDKEMKKNRLSFGGFAGIALAGTSWLNSDKAVLLNTPEFNASNTPYKASVSASNFQFLFNFGLRMNLADNSKKNEHAIQHGIELGIKIPTINTSYYSFLGAKLEYRRLYSVYLNYVFAY</sequence>
<feature type="signal peptide" evidence="2">
    <location>
        <begin position="1"/>
        <end position="20"/>
    </location>
</feature>
<feature type="chain" id="PRO_5003626426" evidence="2">
    <location>
        <begin position="21"/>
        <end position="622"/>
    </location>
</feature>
<dbReference type="Proteomes" id="UP000005013">
    <property type="component" value="Chromosome"/>
</dbReference>
<evidence type="ECO:0000256" key="2">
    <source>
        <dbReference type="SAM" id="SignalP"/>
    </source>
</evidence>
<dbReference type="EMBL" id="CP003481">
    <property type="protein sequence ID" value="AFI05958.1"/>
    <property type="molecule type" value="Genomic_DNA"/>
</dbReference>
<feature type="coiled-coil region" evidence="1">
    <location>
        <begin position="39"/>
        <end position="66"/>
    </location>
</feature>
<reference evidence="4 5" key="1">
    <citation type="journal article" date="2013" name="PLoS ONE">
        <title>Sequence Divergence and Conservation in Genomes ofHelicobacter cetorum Strains from a Dolphin and a Whale.</title>
        <authorList>
            <person name="Kersulyte D."/>
            <person name="Rossi M."/>
            <person name="Berg D.E."/>
        </authorList>
    </citation>
    <scope>NUCLEOTIDE SEQUENCE [LARGE SCALE GENOMIC DNA]</scope>
    <source>
        <strain evidence="4 5">MIT 99-5656</strain>
    </source>
</reference>
<dbReference type="PATRIC" id="fig|1163745.3.peg.1005"/>
<feature type="domain" description="SabA N-terminal extracellular adhesion" evidence="3">
    <location>
        <begin position="46"/>
        <end position="120"/>
    </location>
</feature>
<dbReference type="InterPro" id="IPR040838">
    <property type="entry name" value="SabA_N_adhesion"/>
</dbReference>
<protein>
    <submittedName>
        <fullName evidence="4">Outer membrane protein 5</fullName>
    </submittedName>
</protein>
<dbReference type="Pfam" id="PF18304">
    <property type="entry name" value="SabA_adhesion"/>
    <property type="match status" value="1"/>
</dbReference>
<dbReference type="InterPro" id="IPR002718">
    <property type="entry name" value="OMP_Helicobacter"/>
</dbReference>
<keyword evidence="5" id="KW-1185">Reference proteome</keyword>
<dbReference type="eggNOG" id="COG3170">
    <property type="taxonomic scope" value="Bacteria"/>
</dbReference>
<dbReference type="Pfam" id="PF01856">
    <property type="entry name" value="HP_OMP"/>
    <property type="match status" value="1"/>
</dbReference>
<keyword evidence="2" id="KW-0732">Signal</keyword>